<gene>
    <name evidence="6" type="ORF">IAE60_14990</name>
</gene>
<accession>A0A7G9TAT9</accession>
<organism evidence="6 7">
    <name type="scientific">Pseudoxanthomonas mexicana</name>
    <dbReference type="NCBI Taxonomy" id="128785"/>
    <lineage>
        <taxon>Bacteria</taxon>
        <taxon>Pseudomonadati</taxon>
        <taxon>Pseudomonadota</taxon>
        <taxon>Gammaproteobacteria</taxon>
        <taxon>Lysobacterales</taxon>
        <taxon>Lysobacteraceae</taxon>
        <taxon>Pseudoxanthomonas</taxon>
    </lineage>
</organism>
<dbReference type="PANTHER" id="PTHR10429">
    <property type="entry name" value="DNA-3-METHYLADENINE GLYCOSYLASE"/>
    <property type="match status" value="1"/>
</dbReference>
<dbReference type="GO" id="GO:0003677">
    <property type="term" value="F:DNA binding"/>
    <property type="evidence" value="ECO:0007669"/>
    <property type="project" value="InterPro"/>
</dbReference>
<dbReference type="InterPro" id="IPR036995">
    <property type="entry name" value="MPG_sf"/>
</dbReference>
<keyword evidence="4 5" id="KW-0234">DNA repair</keyword>
<dbReference type="PANTHER" id="PTHR10429:SF0">
    <property type="entry name" value="DNA-3-METHYLADENINE GLYCOSYLASE"/>
    <property type="match status" value="1"/>
</dbReference>
<dbReference type="Pfam" id="PF02245">
    <property type="entry name" value="Pur_DNA_glyco"/>
    <property type="match status" value="1"/>
</dbReference>
<dbReference type="EC" id="3.2.2.-" evidence="5"/>
<dbReference type="HAMAP" id="MF_00527">
    <property type="entry name" value="3MGH"/>
    <property type="match status" value="1"/>
</dbReference>
<comment type="similarity">
    <text evidence="1 5">Belongs to the DNA glycosylase MPG family.</text>
</comment>
<evidence type="ECO:0000313" key="6">
    <source>
        <dbReference type="EMBL" id="QNN77214.1"/>
    </source>
</evidence>
<reference evidence="6 7" key="1">
    <citation type="submission" date="2020-08" db="EMBL/GenBank/DDBJ databases">
        <title>Streptomycin Non-resistant strain, P. mexicana.</title>
        <authorList>
            <person name="Ganesh-Kumar S."/>
            <person name="Zhe T."/>
            <person name="Yu Z."/>
            <person name="Min Y."/>
        </authorList>
    </citation>
    <scope>NUCLEOTIDE SEQUENCE [LARGE SCALE GENOMIC DNA]</scope>
    <source>
        <strain evidence="6 7">GTZY2</strain>
    </source>
</reference>
<dbReference type="GeneID" id="81472291"/>
<evidence type="ECO:0000256" key="4">
    <source>
        <dbReference type="ARBA" id="ARBA00023204"/>
    </source>
</evidence>
<dbReference type="Proteomes" id="UP000515838">
    <property type="component" value="Chromosome"/>
</dbReference>
<dbReference type="InterPro" id="IPR011034">
    <property type="entry name" value="Formyl_transferase-like_C_sf"/>
</dbReference>
<dbReference type="CDD" id="cd00540">
    <property type="entry name" value="AAG"/>
    <property type="match status" value="1"/>
</dbReference>
<dbReference type="SUPFAM" id="SSF50486">
    <property type="entry name" value="FMT C-terminal domain-like"/>
    <property type="match status" value="1"/>
</dbReference>
<evidence type="ECO:0000256" key="1">
    <source>
        <dbReference type="ARBA" id="ARBA00009232"/>
    </source>
</evidence>
<keyword evidence="3 5" id="KW-0378">Hydrolase</keyword>
<name>A0A7G9TAT9_PSEMX</name>
<dbReference type="AlphaFoldDB" id="A0A7G9TAT9"/>
<keyword evidence="2 5" id="KW-0227">DNA damage</keyword>
<dbReference type="EMBL" id="CP060731">
    <property type="protein sequence ID" value="QNN77214.1"/>
    <property type="molecule type" value="Genomic_DNA"/>
</dbReference>
<dbReference type="NCBIfam" id="NF002003">
    <property type="entry name" value="PRK00802.1-3"/>
    <property type="match status" value="1"/>
</dbReference>
<protein>
    <recommendedName>
        <fullName evidence="5">Putative 3-methyladenine DNA glycosylase</fullName>
        <ecNumber evidence="5">3.2.2.-</ecNumber>
    </recommendedName>
</protein>
<dbReference type="RefSeq" id="WP_187572862.1">
    <property type="nucleotide sequence ID" value="NZ_CP060731.1"/>
</dbReference>
<evidence type="ECO:0000256" key="5">
    <source>
        <dbReference type="HAMAP-Rule" id="MF_00527"/>
    </source>
</evidence>
<evidence type="ECO:0000313" key="7">
    <source>
        <dbReference type="Proteomes" id="UP000515838"/>
    </source>
</evidence>
<proteinExistence type="inferred from homology"/>
<dbReference type="FunFam" id="3.10.300.10:FF:000001">
    <property type="entry name" value="Putative 3-methyladenine DNA glycosylase"/>
    <property type="match status" value="1"/>
</dbReference>
<dbReference type="NCBIfam" id="TIGR00567">
    <property type="entry name" value="3mg"/>
    <property type="match status" value="1"/>
</dbReference>
<keyword evidence="6" id="KW-0326">Glycosidase</keyword>
<dbReference type="GO" id="GO:0003905">
    <property type="term" value="F:alkylbase DNA N-glycosylase activity"/>
    <property type="evidence" value="ECO:0007669"/>
    <property type="project" value="InterPro"/>
</dbReference>
<dbReference type="GO" id="GO:0006284">
    <property type="term" value="P:base-excision repair"/>
    <property type="evidence" value="ECO:0007669"/>
    <property type="project" value="InterPro"/>
</dbReference>
<sequence>MGPPLPRSFYARDPRIVAPELLNKLIVVADGRAGRIVEVEAYCGSEDPAAHTYRGKTARNATMFGEAGHMYVYFSYGIHWCANTVCGEVGQGFGVLLRAIEPIQRLDAIQEARGLPRRAVDVGNGPGKLAQALGITGELNGADLVTVDRGVWVADDGVPPPAKPATTPRVGISKGREHPWRWHVLGNPYVSRAPRLPPADLTP</sequence>
<dbReference type="InterPro" id="IPR003180">
    <property type="entry name" value="MPG"/>
</dbReference>
<dbReference type="Gene3D" id="3.10.300.10">
    <property type="entry name" value="Methylpurine-DNA glycosylase (MPG)"/>
    <property type="match status" value="1"/>
</dbReference>
<evidence type="ECO:0000256" key="2">
    <source>
        <dbReference type="ARBA" id="ARBA00022763"/>
    </source>
</evidence>
<evidence type="ECO:0000256" key="3">
    <source>
        <dbReference type="ARBA" id="ARBA00022801"/>
    </source>
</evidence>